<dbReference type="EMBL" id="JAYWVC010000091">
    <property type="protein sequence ID" value="MED7824986.1"/>
    <property type="molecule type" value="Genomic_DNA"/>
</dbReference>
<comment type="caution">
    <text evidence="2">The sequence shown here is derived from an EMBL/GenBank/DDBJ whole genome shotgun (WGS) entry which is preliminary data.</text>
</comment>
<organism evidence="2 3">
    <name type="scientific">Streptomyces chiangmaiensis</name>
    <dbReference type="NCBI Taxonomy" id="766497"/>
    <lineage>
        <taxon>Bacteria</taxon>
        <taxon>Bacillati</taxon>
        <taxon>Actinomycetota</taxon>
        <taxon>Actinomycetes</taxon>
        <taxon>Kitasatosporales</taxon>
        <taxon>Streptomycetaceae</taxon>
        <taxon>Streptomyces</taxon>
    </lineage>
</organism>
<feature type="compositionally biased region" description="Low complexity" evidence="1">
    <location>
        <begin position="1"/>
        <end position="13"/>
    </location>
</feature>
<feature type="region of interest" description="Disordered" evidence="1">
    <location>
        <begin position="1"/>
        <end position="25"/>
    </location>
</feature>
<sequence length="258" mass="28697">MIASPLPYSPYRPRSTREKASGVSATEPSLIPYVTLREGEEAAPATLAFVQEWPGNRLRLRYTDKEPEDRDVRGALWGRCSQNRRDQWNMPTGKPLWRLMHPSRQRECMQTMRCQVCVQPAKTPLGYIFLAGPDDYTPHESTIVTAQPPMCARHVRAAAMLCPHLGGRPLVFLAESAPLYGVHGTVYGYGQGGVHAVDQPDFPLRYGDPDLPVFLASQLVRRLSVFRRLSLAELLAELTAFRAPVPHQTGSVHACPAA</sequence>
<protein>
    <submittedName>
        <fullName evidence="2">Uncharacterized protein</fullName>
    </submittedName>
</protein>
<dbReference type="Proteomes" id="UP001333996">
    <property type="component" value="Unassembled WGS sequence"/>
</dbReference>
<reference evidence="2" key="1">
    <citation type="submission" date="2024-01" db="EMBL/GenBank/DDBJ databases">
        <title>First draft genome sequence data of TA4-1, the type strain of Gram-positive actinobacterium Streptomyces chiangmaiensis.</title>
        <authorList>
            <person name="Yasawong M."/>
            <person name="Nantapong N."/>
        </authorList>
    </citation>
    <scope>NUCLEOTIDE SEQUENCE</scope>
    <source>
        <strain evidence="2">TA4-1</strain>
    </source>
</reference>
<gene>
    <name evidence="2" type="ORF">VXC91_24090</name>
</gene>
<keyword evidence="3" id="KW-1185">Reference proteome</keyword>
<dbReference type="RefSeq" id="WP_329509410.1">
    <property type="nucleotide sequence ID" value="NZ_BAAAYZ010000063.1"/>
</dbReference>
<accession>A0ABU7FM05</accession>
<name>A0ABU7FM05_9ACTN</name>
<evidence type="ECO:0000256" key="1">
    <source>
        <dbReference type="SAM" id="MobiDB-lite"/>
    </source>
</evidence>
<evidence type="ECO:0000313" key="3">
    <source>
        <dbReference type="Proteomes" id="UP001333996"/>
    </source>
</evidence>
<proteinExistence type="predicted"/>
<evidence type="ECO:0000313" key="2">
    <source>
        <dbReference type="EMBL" id="MED7824986.1"/>
    </source>
</evidence>